<dbReference type="GO" id="GO:0004386">
    <property type="term" value="F:helicase activity"/>
    <property type="evidence" value="ECO:0007669"/>
    <property type="project" value="InterPro"/>
</dbReference>
<keyword evidence="1" id="KW-0347">Helicase</keyword>
<evidence type="ECO:0000259" key="3">
    <source>
        <dbReference type="Pfam" id="PF13086"/>
    </source>
</evidence>
<evidence type="ECO:0000313" key="6">
    <source>
        <dbReference type="Proteomes" id="UP000237631"/>
    </source>
</evidence>
<dbReference type="Gene3D" id="3.40.50.300">
    <property type="entry name" value="P-loop containing nucleotide triphosphate hydrolases"/>
    <property type="match status" value="2"/>
</dbReference>
<dbReference type="GO" id="GO:0035194">
    <property type="term" value="P:regulatory ncRNA-mediated post-transcriptional gene silencing"/>
    <property type="evidence" value="ECO:0007669"/>
    <property type="project" value="TreeGrafter"/>
</dbReference>
<evidence type="ECO:0000256" key="1">
    <source>
        <dbReference type="ARBA" id="ARBA00022806"/>
    </source>
</evidence>
<dbReference type="InterPro" id="IPR047187">
    <property type="entry name" value="SF1_C_Upf1"/>
</dbReference>
<accession>A0A2S6BR32</accession>
<feature type="domain" description="DNA2/NAM7 helicase helicase" evidence="3">
    <location>
        <begin position="271"/>
        <end position="341"/>
    </location>
</feature>
<feature type="domain" description="DNA2/NAM7 helicase-like C-terminal" evidence="4">
    <location>
        <begin position="539"/>
        <end position="718"/>
    </location>
</feature>
<keyword evidence="1" id="KW-0547">Nucleotide-binding</keyword>
<dbReference type="InterPro" id="IPR027417">
    <property type="entry name" value="P-loop_NTPase"/>
</dbReference>
<dbReference type="OrthoDB" id="6513042at2759"/>
<dbReference type="EMBL" id="PNEN01001796">
    <property type="protein sequence ID" value="PPJ49922.1"/>
    <property type="molecule type" value="Genomic_DNA"/>
</dbReference>
<feature type="domain" description="DNA2/NAM7 helicase helicase" evidence="3">
    <location>
        <begin position="433"/>
        <end position="484"/>
    </location>
</feature>
<dbReference type="Pfam" id="PF13086">
    <property type="entry name" value="AAA_11"/>
    <property type="match status" value="2"/>
</dbReference>
<evidence type="ECO:0000256" key="2">
    <source>
        <dbReference type="SAM" id="MobiDB-lite"/>
    </source>
</evidence>
<dbReference type="AlphaFoldDB" id="A0A2S6BR32"/>
<keyword evidence="1" id="KW-0378">Hydrolase</keyword>
<keyword evidence="6" id="KW-1185">Reference proteome</keyword>
<dbReference type="InterPro" id="IPR045055">
    <property type="entry name" value="DNA2/NAM7-like"/>
</dbReference>
<sequence length="824" mass="91736">MPDTSSASQPASHLDVYAEPYIPLALKQVNEAPAHRVACRPAPWINFDTYVAAFAGAFFNARPAPTLVLSPPIDEPATLEQHNYDQFFRAALQRETSAQLKDCKRYALYQVPLWQNPEDVSFSTHRLLVPGLRESFLPIEVGDIVNVRQIRYDQSGNVITSSGIVNNRGERLPGRLDICYDAVVWLVDRFNETLHVRIDNFVSASRFFNICFTLQTSRHAALQAAVLEVCTQLECGNEWLQRMLFPEPKDGTLQRSLNTARYDLDLIDPLLNHEQMRAINTVLYEDYGRVPYLIAGPPGTGKTKTVVELALQLLAQDETRHLLICAPSDSAADTLVRRLSSRLLPKELLRLNSVARSFPEVPNAILPFCFVDDRIFSIPPFAEFMQKQVVVTTTRDAELLRRSRLTNADLFSHELGIYSAYHPRSASPTLLLHWDTLIIDEAAQATEPETLIPLLVVAPPSPQSNFVREPQVILVGDQNQLGPRTANKTSALRRSLFEGLLSRSLYSNHPLARAKEKGGHIPRLTSDMLPILRPPFVDLIRNYRSHSGILAIPSALFYHDTLEPVAEDTDALLDWPGFEGRDIPVVFHDHRGSDEIERDGGGWYNVGEADIAVDLARSFLKQGVSAAEVCIMSPFSAQVKLLRAKARAQEFIMAAVNVGPLEAFQGLEFRVVIICTTRTRNRFLDQDIARGLGVIHEPKRFNVALTRAKQATIVIGNPDVLDQDPNWAAFMAFCKRNSAWKGGDEHIWEAPHGQNIRISRLEKQLRARQEVTNASSDGVRQLGLSNDPEAAAYEEGVVAAGAVDSADDEVLFPESGSPGEGTES</sequence>
<dbReference type="Pfam" id="PF13087">
    <property type="entry name" value="AAA_12"/>
    <property type="match status" value="1"/>
</dbReference>
<dbReference type="GO" id="GO:0005829">
    <property type="term" value="C:cytosol"/>
    <property type="evidence" value="ECO:0007669"/>
    <property type="project" value="TreeGrafter"/>
</dbReference>
<evidence type="ECO:0000259" key="4">
    <source>
        <dbReference type="Pfam" id="PF13087"/>
    </source>
</evidence>
<evidence type="ECO:0000313" key="5">
    <source>
        <dbReference type="EMBL" id="PPJ49922.1"/>
    </source>
</evidence>
<dbReference type="STRING" id="357750.A0A2S6BR32"/>
<keyword evidence="1" id="KW-0067">ATP-binding</keyword>
<feature type="region of interest" description="Disordered" evidence="2">
    <location>
        <begin position="804"/>
        <end position="824"/>
    </location>
</feature>
<dbReference type="CDD" id="cd18808">
    <property type="entry name" value="SF1_C_Upf1"/>
    <property type="match status" value="1"/>
</dbReference>
<reference evidence="6" key="1">
    <citation type="journal article" date="2017" name="bioRxiv">
        <title>Conservation of a gene cluster reveals novel cercosporin biosynthetic mechanisms and extends production to the genus Colletotrichum.</title>
        <authorList>
            <person name="de Jonge R."/>
            <person name="Ebert M.K."/>
            <person name="Huitt-Roehl C.R."/>
            <person name="Pal P."/>
            <person name="Suttle J.C."/>
            <person name="Spanner R.E."/>
            <person name="Neubauer J.D."/>
            <person name="Jurick W.M.II."/>
            <person name="Stott K.A."/>
            <person name="Secor G.A."/>
            <person name="Thomma B.P.H.J."/>
            <person name="Van de Peer Y."/>
            <person name="Townsend C.A."/>
            <person name="Bolton M.D."/>
        </authorList>
    </citation>
    <scope>NUCLEOTIDE SEQUENCE [LARGE SCALE GENOMIC DNA]</scope>
    <source>
        <strain evidence="6">CBS538.71</strain>
    </source>
</reference>
<protein>
    <submittedName>
        <fullName evidence="5">Uncharacterized protein</fullName>
    </submittedName>
</protein>
<organism evidence="5 6">
    <name type="scientific">Cercospora berteroae</name>
    <dbReference type="NCBI Taxonomy" id="357750"/>
    <lineage>
        <taxon>Eukaryota</taxon>
        <taxon>Fungi</taxon>
        <taxon>Dikarya</taxon>
        <taxon>Ascomycota</taxon>
        <taxon>Pezizomycotina</taxon>
        <taxon>Dothideomycetes</taxon>
        <taxon>Dothideomycetidae</taxon>
        <taxon>Mycosphaerellales</taxon>
        <taxon>Mycosphaerellaceae</taxon>
        <taxon>Cercospora</taxon>
    </lineage>
</organism>
<dbReference type="InterPro" id="IPR041677">
    <property type="entry name" value="DNA2/NAM7_AAA_11"/>
</dbReference>
<proteinExistence type="predicted"/>
<name>A0A2S6BR32_9PEZI</name>
<dbReference type="InterPro" id="IPR041679">
    <property type="entry name" value="DNA2/NAM7-like_C"/>
</dbReference>
<dbReference type="PANTHER" id="PTHR10887">
    <property type="entry name" value="DNA2/NAM7 HELICASE FAMILY"/>
    <property type="match status" value="1"/>
</dbReference>
<dbReference type="PANTHER" id="PTHR10887:SF322">
    <property type="entry name" value="HELICASE MOV-10"/>
    <property type="match status" value="1"/>
</dbReference>
<dbReference type="Proteomes" id="UP000237631">
    <property type="component" value="Unassembled WGS sequence"/>
</dbReference>
<dbReference type="SUPFAM" id="SSF52540">
    <property type="entry name" value="P-loop containing nucleoside triphosphate hydrolases"/>
    <property type="match status" value="1"/>
</dbReference>
<comment type="caution">
    <text evidence="5">The sequence shown here is derived from an EMBL/GenBank/DDBJ whole genome shotgun (WGS) entry which is preliminary data.</text>
</comment>
<gene>
    <name evidence="5" type="ORF">CBER1_04654</name>
</gene>